<evidence type="ECO:0000313" key="1">
    <source>
        <dbReference type="EMBL" id="KAK3268599.1"/>
    </source>
</evidence>
<name>A0AAE0FZA8_9CHLO</name>
<organism evidence="1 2">
    <name type="scientific">Cymbomonas tetramitiformis</name>
    <dbReference type="NCBI Taxonomy" id="36881"/>
    <lineage>
        <taxon>Eukaryota</taxon>
        <taxon>Viridiplantae</taxon>
        <taxon>Chlorophyta</taxon>
        <taxon>Pyramimonadophyceae</taxon>
        <taxon>Pyramimonadales</taxon>
        <taxon>Pyramimonadaceae</taxon>
        <taxon>Cymbomonas</taxon>
    </lineage>
</organism>
<evidence type="ECO:0008006" key="3">
    <source>
        <dbReference type="Google" id="ProtNLM"/>
    </source>
</evidence>
<evidence type="ECO:0000313" key="2">
    <source>
        <dbReference type="Proteomes" id="UP001190700"/>
    </source>
</evidence>
<proteinExistence type="predicted"/>
<dbReference type="Proteomes" id="UP001190700">
    <property type="component" value="Unassembled WGS sequence"/>
</dbReference>
<accession>A0AAE0FZA8</accession>
<gene>
    <name evidence="1" type="ORF">CYMTET_22906</name>
</gene>
<reference evidence="1 2" key="1">
    <citation type="journal article" date="2015" name="Genome Biol. Evol.">
        <title>Comparative Genomics of a Bacterivorous Green Alga Reveals Evolutionary Causalities and Consequences of Phago-Mixotrophic Mode of Nutrition.</title>
        <authorList>
            <person name="Burns J.A."/>
            <person name="Paasch A."/>
            <person name="Narechania A."/>
            <person name="Kim E."/>
        </authorList>
    </citation>
    <scope>NUCLEOTIDE SEQUENCE [LARGE SCALE GENOMIC DNA]</scope>
    <source>
        <strain evidence="1 2">PLY_AMNH</strain>
    </source>
</reference>
<dbReference type="AlphaFoldDB" id="A0AAE0FZA8"/>
<sequence length="124" mass="13674">MDGKEKADNLEANCKYICKRIQELEDSSPVLTMIGRKEYKTKTNLHYPADMASHWALFQAGGVGDSANALLCHRCVCPYHALGVVFDVYKAQRGDTANSVAAAHGIFFDELRLINTVPSGLLKE</sequence>
<protein>
    <recommendedName>
        <fullName evidence="3">LysM domain-containing protein</fullName>
    </recommendedName>
</protein>
<comment type="caution">
    <text evidence="1">The sequence shown here is derived from an EMBL/GenBank/DDBJ whole genome shotgun (WGS) entry which is preliminary data.</text>
</comment>
<dbReference type="EMBL" id="LGRX02011723">
    <property type="protein sequence ID" value="KAK3268599.1"/>
    <property type="molecule type" value="Genomic_DNA"/>
</dbReference>
<keyword evidence="2" id="KW-1185">Reference proteome</keyword>